<feature type="chain" id="PRO_5040226418" evidence="1">
    <location>
        <begin position="21"/>
        <end position="146"/>
    </location>
</feature>
<protein>
    <submittedName>
        <fullName evidence="2">Uncharacterized protein</fullName>
    </submittedName>
</protein>
<evidence type="ECO:0000256" key="1">
    <source>
        <dbReference type="SAM" id="SignalP"/>
    </source>
</evidence>
<organism evidence="2 3">
    <name type="scientific">Aureobasidium melanogenum</name>
    <name type="common">Aureobasidium pullulans var. melanogenum</name>
    <dbReference type="NCBI Taxonomy" id="46634"/>
    <lineage>
        <taxon>Eukaryota</taxon>
        <taxon>Fungi</taxon>
        <taxon>Dikarya</taxon>
        <taxon>Ascomycota</taxon>
        <taxon>Pezizomycotina</taxon>
        <taxon>Dothideomycetes</taxon>
        <taxon>Dothideomycetidae</taxon>
        <taxon>Dothideales</taxon>
        <taxon>Saccotheciaceae</taxon>
        <taxon>Aureobasidium</taxon>
    </lineage>
</organism>
<dbReference type="Proteomes" id="UP000779574">
    <property type="component" value="Unassembled WGS sequence"/>
</dbReference>
<feature type="signal peptide" evidence="1">
    <location>
        <begin position="1"/>
        <end position="20"/>
    </location>
</feature>
<dbReference type="OrthoDB" id="4161406at2759"/>
<reference evidence="2" key="1">
    <citation type="journal article" date="2021" name="J Fungi (Basel)">
        <title>Virulence traits and population genomics of the black yeast Aureobasidium melanogenum.</title>
        <authorList>
            <person name="Cernosa A."/>
            <person name="Sun X."/>
            <person name="Gostincar C."/>
            <person name="Fang C."/>
            <person name="Gunde-Cimerman N."/>
            <person name="Song Z."/>
        </authorList>
    </citation>
    <scope>NUCLEOTIDE SEQUENCE</scope>
    <source>
        <strain evidence="2">EXF-9911</strain>
    </source>
</reference>
<name>A0A9P8J3E2_AURME</name>
<dbReference type="EMBL" id="JAHFXF010000691">
    <property type="protein sequence ID" value="KAG9683723.1"/>
    <property type="molecule type" value="Genomic_DNA"/>
</dbReference>
<accession>A0A9P8J3E2</accession>
<dbReference type="AlphaFoldDB" id="A0A9P8J3E2"/>
<comment type="caution">
    <text evidence="2">The sequence shown here is derived from an EMBL/GenBank/DDBJ whole genome shotgun (WGS) entry which is preliminary data.</text>
</comment>
<evidence type="ECO:0000313" key="2">
    <source>
        <dbReference type="EMBL" id="KAG9683723.1"/>
    </source>
</evidence>
<feature type="non-terminal residue" evidence="2">
    <location>
        <position position="146"/>
    </location>
</feature>
<gene>
    <name evidence="2" type="ORF">KCU76_g12904</name>
</gene>
<sequence length="146" mass="15235">MQLSTIIVALTMAFASSVEAKKSLHGKGFTGDGVLSAGAQLLGGVIGGAINSRRSIHERRQADPLDSNPQYNFDMCHESLNGAELTFTPAGPGSFQIAGVPSTCMVLATALTGSFNAGNPTPLGADSLKFTGLTDDEMNQLQSYFH</sequence>
<proteinExistence type="predicted"/>
<evidence type="ECO:0000313" key="3">
    <source>
        <dbReference type="Proteomes" id="UP000779574"/>
    </source>
</evidence>
<reference evidence="2" key="2">
    <citation type="submission" date="2021-08" db="EMBL/GenBank/DDBJ databases">
        <authorList>
            <person name="Gostincar C."/>
            <person name="Sun X."/>
            <person name="Song Z."/>
            <person name="Gunde-Cimerman N."/>
        </authorList>
    </citation>
    <scope>NUCLEOTIDE SEQUENCE</scope>
    <source>
        <strain evidence="2">EXF-9911</strain>
    </source>
</reference>
<keyword evidence="1" id="KW-0732">Signal</keyword>